<evidence type="ECO:0000259" key="2">
    <source>
        <dbReference type="PROSITE" id="PS51777"/>
    </source>
</evidence>
<name>A0A5E4QFM3_9NEOP</name>
<dbReference type="AlphaFoldDB" id="A0A5E4QFM3"/>
<reference evidence="3 4" key="1">
    <citation type="submission" date="2017-07" db="EMBL/GenBank/DDBJ databases">
        <authorList>
            <person name="Talla V."/>
            <person name="Backstrom N."/>
        </authorList>
    </citation>
    <scope>NUCLEOTIDE SEQUENCE [LARGE SCALE GENOMIC DNA]</scope>
</reference>
<sequence>MAILDNLQLTNQVEKLAQVSRELRRKHKQLQNQMRLVCEERSELSAIVQSQQRDIAALQKNDTMNQSSKPTFSVRELRAILHERNELKLRLNRAEEQLQALQVEPQPDSGSDTSPSISSSVVEEEEAPVQGPLPAEPDDAPWKRNSGIRKLYETFMYQTILFASSLLSLISPWARSPAAGLCRLPARYPRPLALPPPPRRHSDPTDTDKHTNTPHNKRRRHSEVKQSQIDLRQELVNLNLNKLEVDNWLGSKFDEGDEDAEFELDFRFSHDIPLQRSISLDRGLDIVNYLQTLGSDWSLSEVTSSESLIWMVDSESNGLRFEQYRSFEDIPAPSKVKNRHVSLDVTNSMLGNSVALSVLRESYKGIEVDDTNLSPQIRKLQKTFSFKNFDDYRDSTKTSAENLNYTYDDTNVVKPPLYRNTSVDKQDIPHDKVKTVRQRRFGVTANAWHQNSYIDLRKEVLVRQNIKEARSFNDLMENNTKSERKTESDMKHMKLKLDSYNISSENISKLKRSFSKMAPKIIHGSKPAIVVENIDQFKTNNVEISNQVEYSPNLVEVATQCDCRICCEKADQNSFFGDRIKCLFIKIISFINYARKSYWDENNNLNKSEMYTCIMQLLKFLFGLWLRHCGHNRAEVVTN</sequence>
<feature type="region of interest" description="Disordered" evidence="1">
    <location>
        <begin position="188"/>
        <end position="226"/>
    </location>
</feature>
<protein>
    <recommendedName>
        <fullName evidence="2">RH2 domain-containing protein</fullName>
    </recommendedName>
</protein>
<feature type="compositionally biased region" description="Basic and acidic residues" evidence="1">
    <location>
        <begin position="200"/>
        <end position="211"/>
    </location>
</feature>
<dbReference type="SUPFAM" id="SSF161256">
    <property type="entry name" value="RILP dimerisation region"/>
    <property type="match status" value="1"/>
</dbReference>
<dbReference type="EMBL" id="FZQP02002471">
    <property type="protein sequence ID" value="VVC95871.1"/>
    <property type="molecule type" value="Genomic_DNA"/>
</dbReference>
<feature type="compositionally biased region" description="Low complexity" evidence="1">
    <location>
        <begin position="107"/>
        <end position="121"/>
    </location>
</feature>
<proteinExistence type="predicted"/>
<dbReference type="InterPro" id="IPR034744">
    <property type="entry name" value="RH2"/>
</dbReference>
<keyword evidence="4" id="KW-1185">Reference proteome</keyword>
<evidence type="ECO:0000313" key="4">
    <source>
        <dbReference type="Proteomes" id="UP000324832"/>
    </source>
</evidence>
<dbReference type="Proteomes" id="UP000324832">
    <property type="component" value="Unassembled WGS sequence"/>
</dbReference>
<dbReference type="PROSITE" id="PS51777">
    <property type="entry name" value="RH2"/>
    <property type="match status" value="1"/>
</dbReference>
<gene>
    <name evidence="3" type="ORF">LSINAPIS_LOCUS7495</name>
</gene>
<organism evidence="3 4">
    <name type="scientific">Leptidea sinapis</name>
    <dbReference type="NCBI Taxonomy" id="189913"/>
    <lineage>
        <taxon>Eukaryota</taxon>
        <taxon>Metazoa</taxon>
        <taxon>Ecdysozoa</taxon>
        <taxon>Arthropoda</taxon>
        <taxon>Hexapoda</taxon>
        <taxon>Insecta</taxon>
        <taxon>Pterygota</taxon>
        <taxon>Neoptera</taxon>
        <taxon>Endopterygota</taxon>
        <taxon>Lepidoptera</taxon>
        <taxon>Glossata</taxon>
        <taxon>Ditrysia</taxon>
        <taxon>Papilionoidea</taxon>
        <taxon>Pieridae</taxon>
        <taxon>Dismorphiinae</taxon>
        <taxon>Leptidea</taxon>
    </lineage>
</organism>
<evidence type="ECO:0000256" key="1">
    <source>
        <dbReference type="SAM" id="MobiDB-lite"/>
    </source>
</evidence>
<accession>A0A5E4QFM3</accession>
<feature type="domain" description="RH2" evidence="2">
    <location>
        <begin position="69"/>
        <end position="151"/>
    </location>
</feature>
<feature type="region of interest" description="Disordered" evidence="1">
    <location>
        <begin position="102"/>
        <end position="143"/>
    </location>
</feature>
<evidence type="ECO:0000313" key="3">
    <source>
        <dbReference type="EMBL" id="VVC95871.1"/>
    </source>
</evidence>